<dbReference type="EMBL" id="BOMY01000022">
    <property type="protein sequence ID" value="GIF20545.1"/>
    <property type="molecule type" value="Genomic_DNA"/>
</dbReference>
<sequence length="356" mass="36510">MRRRAVLSGAAFVAAAGAGAGWWLRDDPVPPASTGVPTGTATVTRTDLSATTIIPGTLGYPGTFDVYWLGSPGIVTWLPRPGQIIGRGQPVLAVDNRPVRLLYGDRPAWRTLSLGITAGPDVRALETNLVALGHATAANLTVDGRFTRATYAAVRRWQHSTHQPVTGRLDLGVVTFQPGRLRVADTAVKVGGHASGDALVSGTSTTVAVTLAIPVTDAHLVHLHDGVTVNLPGGTTVPGRVTALSTVATAPTENDLGRGNQLPSVPATVTLGRPIAGGGLDQAPVEVRVVTSAVHGVLAVPITALVALAGGGYGLWTVDGGDRRLLGVTPGLFADTRVEVKGDGLREGATVEVPAK</sequence>
<evidence type="ECO:0000313" key="2">
    <source>
        <dbReference type="EMBL" id="GIF20545.1"/>
    </source>
</evidence>
<dbReference type="Gene3D" id="2.40.420.20">
    <property type="match status" value="1"/>
</dbReference>
<proteinExistence type="predicted"/>
<reference evidence="2" key="1">
    <citation type="submission" date="2021-01" db="EMBL/GenBank/DDBJ databases">
        <title>Whole genome shotgun sequence of Actinoplanes tereljensis NBRC 105297.</title>
        <authorList>
            <person name="Komaki H."/>
            <person name="Tamura T."/>
        </authorList>
    </citation>
    <scope>NUCLEOTIDE SEQUENCE</scope>
    <source>
        <strain evidence="2">NBRC 105297</strain>
    </source>
</reference>
<dbReference type="SUPFAM" id="SSF47090">
    <property type="entry name" value="PGBD-like"/>
    <property type="match status" value="1"/>
</dbReference>
<accession>A0A919NKQ9</accession>
<dbReference type="RefSeq" id="WP_203806275.1">
    <property type="nucleotide sequence ID" value="NZ_BOMY01000022.1"/>
</dbReference>
<dbReference type="InterPro" id="IPR036365">
    <property type="entry name" value="PGBD-like_sf"/>
</dbReference>
<dbReference type="InterPro" id="IPR002477">
    <property type="entry name" value="Peptidoglycan-bd-like"/>
</dbReference>
<evidence type="ECO:0000259" key="1">
    <source>
        <dbReference type="Pfam" id="PF01471"/>
    </source>
</evidence>
<dbReference type="Gene3D" id="1.10.101.10">
    <property type="entry name" value="PGBD-like superfamily/PGBD"/>
    <property type="match status" value="1"/>
</dbReference>
<keyword evidence="3" id="KW-1185">Reference proteome</keyword>
<name>A0A919NKQ9_9ACTN</name>
<feature type="domain" description="Peptidoglycan binding-like" evidence="1">
    <location>
        <begin position="119"/>
        <end position="171"/>
    </location>
</feature>
<evidence type="ECO:0000313" key="3">
    <source>
        <dbReference type="Proteomes" id="UP000623608"/>
    </source>
</evidence>
<protein>
    <submittedName>
        <fullName evidence="2">Peptidoglycan-binding protein</fullName>
    </submittedName>
</protein>
<gene>
    <name evidence="2" type="ORF">Ate02nite_32750</name>
</gene>
<comment type="caution">
    <text evidence="2">The sequence shown here is derived from an EMBL/GenBank/DDBJ whole genome shotgun (WGS) entry which is preliminary data.</text>
</comment>
<organism evidence="2 3">
    <name type="scientific">Paractinoplanes tereljensis</name>
    <dbReference type="NCBI Taxonomy" id="571912"/>
    <lineage>
        <taxon>Bacteria</taxon>
        <taxon>Bacillati</taxon>
        <taxon>Actinomycetota</taxon>
        <taxon>Actinomycetes</taxon>
        <taxon>Micromonosporales</taxon>
        <taxon>Micromonosporaceae</taxon>
        <taxon>Paractinoplanes</taxon>
    </lineage>
</organism>
<dbReference type="AlphaFoldDB" id="A0A919NKQ9"/>
<dbReference type="Pfam" id="PF01471">
    <property type="entry name" value="PG_binding_1"/>
    <property type="match status" value="1"/>
</dbReference>
<dbReference type="Proteomes" id="UP000623608">
    <property type="component" value="Unassembled WGS sequence"/>
</dbReference>
<dbReference type="InterPro" id="IPR036366">
    <property type="entry name" value="PGBDSf"/>
</dbReference>